<dbReference type="InterPro" id="IPR033469">
    <property type="entry name" value="CYTH-like_dom_sf"/>
</dbReference>
<dbReference type="SMART" id="SM00880">
    <property type="entry name" value="CHAD"/>
    <property type="match status" value="1"/>
</dbReference>
<feature type="region of interest" description="Disordered" evidence="1">
    <location>
        <begin position="1"/>
        <end position="20"/>
    </location>
</feature>
<dbReference type="Pfam" id="PF05235">
    <property type="entry name" value="CHAD"/>
    <property type="match status" value="1"/>
</dbReference>
<dbReference type="Pfam" id="PF01928">
    <property type="entry name" value="CYTH"/>
    <property type="match status" value="1"/>
</dbReference>
<name>A0A7W6N6G6_9HYPH</name>
<feature type="domain" description="CYTH" evidence="2">
    <location>
        <begin position="18"/>
        <end position="219"/>
    </location>
</feature>
<dbReference type="RefSeq" id="WP_051434999.1">
    <property type="nucleotide sequence ID" value="NZ_JACIDC010000002.1"/>
</dbReference>
<dbReference type="InterPro" id="IPR023577">
    <property type="entry name" value="CYTH_domain"/>
</dbReference>
<dbReference type="InterPro" id="IPR007899">
    <property type="entry name" value="CHAD_dom"/>
</dbReference>
<evidence type="ECO:0000259" key="3">
    <source>
        <dbReference type="PROSITE" id="PS51708"/>
    </source>
</evidence>
<organism evidence="4 5">
    <name type="scientific">Microvirga flocculans</name>
    <dbReference type="NCBI Taxonomy" id="217168"/>
    <lineage>
        <taxon>Bacteria</taxon>
        <taxon>Pseudomonadati</taxon>
        <taxon>Pseudomonadota</taxon>
        <taxon>Alphaproteobacteria</taxon>
        <taxon>Hyphomicrobiales</taxon>
        <taxon>Methylobacteriaceae</taxon>
        <taxon>Microvirga</taxon>
    </lineage>
</organism>
<reference evidence="4 5" key="1">
    <citation type="submission" date="2020-08" db="EMBL/GenBank/DDBJ databases">
        <title>Genomic Encyclopedia of Type Strains, Phase IV (KMG-IV): sequencing the most valuable type-strain genomes for metagenomic binning, comparative biology and taxonomic classification.</title>
        <authorList>
            <person name="Goeker M."/>
        </authorList>
    </citation>
    <scope>NUCLEOTIDE SEQUENCE [LARGE SCALE GENOMIC DNA]</scope>
    <source>
        <strain evidence="4 5">DSM 15743</strain>
    </source>
</reference>
<dbReference type="PROSITE" id="PS51708">
    <property type="entry name" value="CHAD"/>
    <property type="match status" value="1"/>
</dbReference>
<dbReference type="SMART" id="SM01118">
    <property type="entry name" value="CYTH"/>
    <property type="match status" value="1"/>
</dbReference>
<accession>A0A7W6N6G6</accession>
<comment type="caution">
    <text evidence="4">The sequence shown here is derived from an EMBL/GenBank/DDBJ whole genome shotgun (WGS) entry which is preliminary data.</text>
</comment>
<dbReference type="EMBL" id="JACIDC010000002">
    <property type="protein sequence ID" value="MBB4038953.1"/>
    <property type="molecule type" value="Genomic_DNA"/>
</dbReference>
<evidence type="ECO:0000256" key="1">
    <source>
        <dbReference type="SAM" id="MobiDB-lite"/>
    </source>
</evidence>
<evidence type="ECO:0000259" key="2">
    <source>
        <dbReference type="PROSITE" id="PS51707"/>
    </source>
</evidence>
<dbReference type="AlphaFoldDB" id="A0A7W6N6G6"/>
<protein>
    <submittedName>
        <fullName evidence="4">Inorganic triphosphatase YgiF</fullName>
    </submittedName>
</protein>
<dbReference type="Gene3D" id="2.40.320.10">
    <property type="entry name" value="Hypothetical Protein Pfu-838710-001"/>
    <property type="match status" value="1"/>
</dbReference>
<feature type="domain" description="CHAD" evidence="3">
    <location>
        <begin position="234"/>
        <end position="514"/>
    </location>
</feature>
<dbReference type="InterPro" id="IPR039013">
    <property type="entry name" value="YgiF"/>
</dbReference>
<dbReference type="PANTHER" id="PTHR39569:SF1">
    <property type="entry name" value="INORGANIC TRIPHOSPHATASE"/>
    <property type="match status" value="1"/>
</dbReference>
<sequence length="514" mass="56986">MRAYGKQSKRNSASKTQPREVELKMELASGTADALLAHPLLAKARPLPEQGGQFHATYFDTGDRALKRKGISLRIRRRKDGAIQTIKAEGRHRGLALERGEWETPVDGALDLTAAAGTPLEKLLSDEALRADIKPAFTVETDRRAFEMEFDGALIEVALDNARAIGGDKTAAFSEVELELRQGDAAALFGLARCLSESAPLRLSTMAKSERGYRLLETQPASPVRAEPVALAKDATCAEAFKAIARSCLSQAVRNEVLVRQTQDPAALHQMRVGLRRLRAAVSLFGKHLLSDPESDAVRSDLRWAGQTLGAARDLDVLLARIRSTEASGDGPSQAGAVERQRARAYEELLETLHSRRFMDVILQTAAWIEAGAWTVSDRKAMRKARKHPVRDFASDELSRRFKRIRKLGEHLRALSDAERHGLRIRIKKLRYGTEFFAPLFSSTKARKRSKEMAGILEDLQETLGELNDLTVGGSLTRFLPETSPERMERQRRKLLDASEAAAIALAKADPFWR</sequence>
<dbReference type="PROSITE" id="PS51707">
    <property type="entry name" value="CYTH"/>
    <property type="match status" value="1"/>
</dbReference>
<dbReference type="Proteomes" id="UP000519439">
    <property type="component" value="Unassembled WGS sequence"/>
</dbReference>
<dbReference type="Gene3D" id="1.40.20.10">
    <property type="entry name" value="CHAD domain"/>
    <property type="match status" value="1"/>
</dbReference>
<keyword evidence="5" id="KW-1185">Reference proteome</keyword>
<dbReference type="SUPFAM" id="SSF55154">
    <property type="entry name" value="CYTH-like phosphatases"/>
    <property type="match status" value="1"/>
</dbReference>
<dbReference type="PANTHER" id="PTHR39569">
    <property type="entry name" value="INORGANIC TRIPHOSPHATASE"/>
    <property type="match status" value="1"/>
</dbReference>
<proteinExistence type="predicted"/>
<evidence type="ECO:0000313" key="5">
    <source>
        <dbReference type="Proteomes" id="UP000519439"/>
    </source>
</evidence>
<dbReference type="InterPro" id="IPR038186">
    <property type="entry name" value="CHAD_dom_sf"/>
</dbReference>
<evidence type="ECO:0000313" key="4">
    <source>
        <dbReference type="EMBL" id="MBB4038953.1"/>
    </source>
</evidence>
<gene>
    <name evidence="4" type="ORF">GGR34_000588</name>
</gene>
<dbReference type="GO" id="GO:0050355">
    <property type="term" value="F:inorganic triphosphate phosphatase activity"/>
    <property type="evidence" value="ECO:0007669"/>
    <property type="project" value="InterPro"/>
</dbReference>
<dbReference type="CDD" id="cd07756">
    <property type="entry name" value="CYTH-like_Pase_CHAD"/>
    <property type="match status" value="1"/>
</dbReference>
<dbReference type="GO" id="GO:0046872">
    <property type="term" value="F:metal ion binding"/>
    <property type="evidence" value="ECO:0007669"/>
    <property type="project" value="TreeGrafter"/>
</dbReference>